<accession>D5QAG3</accession>
<evidence type="ECO:0000313" key="1">
    <source>
        <dbReference type="EMBL" id="EFG86015.1"/>
    </source>
</evidence>
<reference evidence="1 2" key="1">
    <citation type="journal article" date="2010" name="J. Bacteriol.">
        <title>Genome sequence of a cellulose-producing bacterium, Gluconacetobacter hansenii ATCC 23769.</title>
        <authorList>
            <person name="Iyer P.R."/>
            <person name="Geib S.M."/>
            <person name="Catchmark J."/>
            <person name="Kao T.H."/>
            <person name="Tien M."/>
        </authorList>
    </citation>
    <scope>NUCLEOTIDE SEQUENCE [LARGE SCALE GENOMIC DNA]</scope>
    <source>
        <strain evidence="1 2">ATCC 23769</strain>
    </source>
</reference>
<dbReference type="HOGENOM" id="CLU_2302145_0_0_5"/>
<proteinExistence type="predicted"/>
<gene>
    <name evidence="1" type="ORF">GXY_00489</name>
</gene>
<sequence length="100" mass="11464">MFIFTFGQPVDLSWPYAHIYEVVQYRGHGIIRLYKQVVMGWSSALNCAFIMFILFDSEEPSTLSGMAIMVHVGRHIWGRRFTKVPVTLTGIRESFPHAAT</sequence>
<evidence type="ECO:0000313" key="2">
    <source>
        <dbReference type="Proteomes" id="UP000006468"/>
    </source>
</evidence>
<comment type="caution">
    <text evidence="1">The sequence shown here is derived from an EMBL/GenBank/DDBJ whole genome shotgun (WGS) entry which is preliminary data.</text>
</comment>
<dbReference type="EMBL" id="ADTV01000002">
    <property type="protein sequence ID" value="EFG86015.1"/>
    <property type="molecule type" value="Genomic_DNA"/>
</dbReference>
<dbReference type="AlphaFoldDB" id="D5QAG3"/>
<dbReference type="Proteomes" id="UP000006468">
    <property type="component" value="Chromosome"/>
</dbReference>
<protein>
    <submittedName>
        <fullName evidence="1">Uncharacterized protein</fullName>
    </submittedName>
</protein>
<name>D5QAG3_NOVHA</name>
<organism evidence="1 2">
    <name type="scientific">Novacetimonas hansenii ATCC 23769</name>
    <dbReference type="NCBI Taxonomy" id="714995"/>
    <lineage>
        <taxon>Bacteria</taxon>
        <taxon>Pseudomonadati</taxon>
        <taxon>Pseudomonadota</taxon>
        <taxon>Alphaproteobacteria</taxon>
        <taxon>Acetobacterales</taxon>
        <taxon>Acetobacteraceae</taxon>
        <taxon>Novacetimonas</taxon>
    </lineage>
</organism>